<feature type="compositionally biased region" description="Low complexity" evidence="10">
    <location>
        <begin position="62"/>
        <end position="89"/>
    </location>
</feature>
<feature type="compositionally biased region" description="Pro residues" evidence="10">
    <location>
        <begin position="44"/>
        <end position="61"/>
    </location>
</feature>
<dbReference type="Proteomes" id="UP000317650">
    <property type="component" value="Chromosome 1"/>
</dbReference>
<evidence type="ECO:0000256" key="4">
    <source>
        <dbReference type="ARBA" id="ARBA00023136"/>
    </source>
</evidence>
<dbReference type="PANTHER" id="PTHR33021:SF289">
    <property type="entry name" value="EARLY NODULIN-LIKE PROTEIN 5-RELATED"/>
    <property type="match status" value="1"/>
</dbReference>
<dbReference type="EMBL" id="PYDT01000004">
    <property type="protein sequence ID" value="THU62408.1"/>
    <property type="molecule type" value="Genomic_DNA"/>
</dbReference>
<evidence type="ECO:0000256" key="8">
    <source>
        <dbReference type="ARBA" id="ARBA00035011"/>
    </source>
</evidence>
<dbReference type="InterPro" id="IPR008972">
    <property type="entry name" value="Cupredoxin"/>
</dbReference>
<evidence type="ECO:0000259" key="11">
    <source>
        <dbReference type="PROSITE" id="PS51485"/>
    </source>
</evidence>
<proteinExistence type="inferred from homology"/>
<dbReference type="InterPro" id="IPR039391">
    <property type="entry name" value="Phytocyanin-like"/>
</dbReference>
<dbReference type="SUPFAM" id="SSF49503">
    <property type="entry name" value="Cupredoxins"/>
    <property type="match status" value="1"/>
</dbReference>
<dbReference type="Pfam" id="PF02298">
    <property type="entry name" value="Cu_bind_like"/>
    <property type="match status" value="1"/>
</dbReference>
<dbReference type="InterPro" id="IPR003245">
    <property type="entry name" value="Phytocyanin_dom"/>
</dbReference>
<protein>
    <recommendedName>
        <fullName evidence="11">Phytocyanin domain-containing protein</fullName>
    </recommendedName>
</protein>
<evidence type="ECO:0000256" key="2">
    <source>
        <dbReference type="ARBA" id="ARBA00022622"/>
    </source>
</evidence>
<keyword evidence="2" id="KW-0336">GPI-anchor</keyword>
<dbReference type="STRING" id="52838.A0A4S8JJX3"/>
<feature type="region of interest" description="Disordered" evidence="10">
    <location>
        <begin position="228"/>
        <end position="253"/>
    </location>
</feature>
<comment type="similarity">
    <text evidence="8">Belongs to the early nodulin-like (ENODL) family.</text>
</comment>
<comment type="caution">
    <text evidence="12">The sequence shown here is derived from an EMBL/GenBank/DDBJ whole genome shotgun (WGS) entry which is preliminary data.</text>
</comment>
<dbReference type="CDD" id="cd11019">
    <property type="entry name" value="OsENODL1_like"/>
    <property type="match status" value="1"/>
</dbReference>
<reference evidence="12 13" key="1">
    <citation type="journal article" date="2019" name="Nat. Plants">
        <title>Genome sequencing of Musa balbisiana reveals subgenome evolution and function divergence in polyploid bananas.</title>
        <authorList>
            <person name="Yao X."/>
        </authorList>
    </citation>
    <scope>NUCLEOTIDE SEQUENCE [LARGE SCALE GENOMIC DNA]</scope>
    <source>
        <strain evidence="13">cv. DH-PKW</strain>
        <tissue evidence="12">Leaves</tissue>
    </source>
</reference>
<keyword evidence="6" id="KW-0325">Glycoprotein</keyword>
<dbReference type="PROSITE" id="PS51485">
    <property type="entry name" value="PHYTOCYANIN"/>
    <property type="match status" value="1"/>
</dbReference>
<evidence type="ECO:0000313" key="12">
    <source>
        <dbReference type="EMBL" id="THU62408.1"/>
    </source>
</evidence>
<accession>A0A4S8JJX3</accession>
<evidence type="ECO:0000256" key="10">
    <source>
        <dbReference type="SAM" id="MobiDB-lite"/>
    </source>
</evidence>
<dbReference type="GO" id="GO:0012505">
    <property type="term" value="C:endomembrane system"/>
    <property type="evidence" value="ECO:0007669"/>
    <property type="project" value="UniProtKB-SubCell"/>
</dbReference>
<dbReference type="AlphaFoldDB" id="A0A4S8JJX3"/>
<evidence type="ECO:0000256" key="7">
    <source>
        <dbReference type="ARBA" id="ARBA00023288"/>
    </source>
</evidence>
<gene>
    <name evidence="12" type="ORF">C4D60_Mb01t04830</name>
</gene>
<dbReference type="Gene3D" id="2.60.40.420">
    <property type="entry name" value="Cupredoxins - blue copper proteins"/>
    <property type="match status" value="1"/>
</dbReference>
<sequence>MGIKGVEFKAESILNVPNCFPLTSQRSSQRFVGAAKPAGQNLLAPPPTPPPRSPQSPPPISNQPTFASSPTSTLAPSSLHSSSSSSSSTHRLRREAAPELTQAMASPSTISPPLLILLLLLIPSVAFEFDVGDETGWVVPPEKKAQLYNQWASRNRFQVGDTVRFEYKKDSVMVVSEEDYGSCRSSHPIFFSNSGETEYKLSRPGLFYFISGVSGHCERGQKMIIKVMSHPEPPPGSNQTGDSTSPASPDRSTAAAAPSVASLVGVAAFVLMMMSSLFE</sequence>
<dbReference type="GO" id="GO:0009055">
    <property type="term" value="F:electron transfer activity"/>
    <property type="evidence" value="ECO:0007669"/>
    <property type="project" value="InterPro"/>
</dbReference>
<evidence type="ECO:0000256" key="5">
    <source>
        <dbReference type="ARBA" id="ARBA00023157"/>
    </source>
</evidence>
<keyword evidence="13" id="KW-1185">Reference proteome</keyword>
<evidence type="ECO:0000256" key="6">
    <source>
        <dbReference type="ARBA" id="ARBA00023180"/>
    </source>
</evidence>
<keyword evidence="7" id="KW-0449">Lipoprotein</keyword>
<evidence type="ECO:0000256" key="3">
    <source>
        <dbReference type="ARBA" id="ARBA00022729"/>
    </source>
</evidence>
<dbReference type="InterPro" id="IPR041846">
    <property type="entry name" value="ENL_dom"/>
</dbReference>
<feature type="region of interest" description="Disordered" evidence="10">
    <location>
        <begin position="30"/>
        <end position="104"/>
    </location>
</feature>
<organism evidence="12 13">
    <name type="scientific">Musa balbisiana</name>
    <name type="common">Banana</name>
    <dbReference type="NCBI Taxonomy" id="52838"/>
    <lineage>
        <taxon>Eukaryota</taxon>
        <taxon>Viridiplantae</taxon>
        <taxon>Streptophyta</taxon>
        <taxon>Embryophyta</taxon>
        <taxon>Tracheophyta</taxon>
        <taxon>Spermatophyta</taxon>
        <taxon>Magnoliopsida</taxon>
        <taxon>Liliopsida</taxon>
        <taxon>Zingiberales</taxon>
        <taxon>Musaceae</taxon>
        <taxon>Musa</taxon>
    </lineage>
</organism>
<feature type="domain" description="Phytocyanin" evidence="11">
    <location>
        <begin position="127"/>
        <end position="229"/>
    </location>
</feature>
<evidence type="ECO:0000256" key="9">
    <source>
        <dbReference type="ARBA" id="ARBA00037868"/>
    </source>
</evidence>
<evidence type="ECO:0000313" key="13">
    <source>
        <dbReference type="Proteomes" id="UP000317650"/>
    </source>
</evidence>
<comment type="subcellular location">
    <subcellularLocation>
        <location evidence="9">Endomembrane system</location>
        <topology evidence="9">Lipid-anchor</topology>
    </subcellularLocation>
    <subcellularLocation>
        <location evidence="1">Membrane</location>
        <topology evidence="1">Lipid-anchor</topology>
        <topology evidence="1">GPI-anchor</topology>
    </subcellularLocation>
</comment>
<dbReference type="GO" id="GO:0098552">
    <property type="term" value="C:side of membrane"/>
    <property type="evidence" value="ECO:0007669"/>
    <property type="project" value="UniProtKB-KW"/>
</dbReference>
<keyword evidence="5" id="KW-1015">Disulfide bond</keyword>
<name>A0A4S8JJX3_MUSBA</name>
<keyword evidence="3" id="KW-0732">Signal</keyword>
<dbReference type="GO" id="GO:0005886">
    <property type="term" value="C:plasma membrane"/>
    <property type="evidence" value="ECO:0007669"/>
    <property type="project" value="TreeGrafter"/>
</dbReference>
<evidence type="ECO:0000256" key="1">
    <source>
        <dbReference type="ARBA" id="ARBA00004589"/>
    </source>
</evidence>
<feature type="compositionally biased region" description="Polar residues" evidence="10">
    <location>
        <begin position="237"/>
        <end position="251"/>
    </location>
</feature>
<dbReference type="PANTHER" id="PTHR33021">
    <property type="entry name" value="BLUE COPPER PROTEIN"/>
    <property type="match status" value="1"/>
</dbReference>
<keyword evidence="4" id="KW-0472">Membrane</keyword>
<dbReference type="FunFam" id="2.60.40.420:FF:000010">
    <property type="entry name" value="Early nodulin-like protein 1"/>
    <property type="match status" value="1"/>
</dbReference>